<protein>
    <submittedName>
        <fullName evidence="2">Uncharacterized protein</fullName>
    </submittedName>
</protein>
<comment type="caution">
    <text evidence="2">The sequence shown here is derived from an EMBL/GenBank/DDBJ whole genome shotgun (WGS) entry which is preliminary data.</text>
</comment>
<sequence length="148" mass="16224">MRRAAVILLALIAGLPAGAAGASISSVELAAVMQGCWFRVNWPERPPGSDPLAYDALQLCLDGGVDGSADYFECHGFANIECREIAATYAFRDEKLWFDYGAEVNDGQLSNCDVTLNSDLRFTLHNCQWIVPTVYSSPIDDIVYEKAR</sequence>
<feature type="chain" id="PRO_5045279014" evidence="1">
    <location>
        <begin position="20"/>
        <end position="148"/>
    </location>
</feature>
<feature type="signal peptide" evidence="1">
    <location>
        <begin position="1"/>
        <end position="19"/>
    </location>
</feature>
<dbReference type="RefSeq" id="WP_284339797.1">
    <property type="nucleotide sequence ID" value="NZ_BSNS01000007.1"/>
</dbReference>
<evidence type="ECO:0000256" key="1">
    <source>
        <dbReference type="SAM" id="SignalP"/>
    </source>
</evidence>
<evidence type="ECO:0000313" key="2">
    <source>
        <dbReference type="EMBL" id="GLQ54361.1"/>
    </source>
</evidence>
<dbReference type="EMBL" id="BSNS01000007">
    <property type="protein sequence ID" value="GLQ54361.1"/>
    <property type="molecule type" value="Genomic_DNA"/>
</dbReference>
<organism evidence="2 3">
    <name type="scientific">Devosia nitrariae</name>
    <dbReference type="NCBI Taxonomy" id="2071872"/>
    <lineage>
        <taxon>Bacteria</taxon>
        <taxon>Pseudomonadati</taxon>
        <taxon>Pseudomonadota</taxon>
        <taxon>Alphaproteobacteria</taxon>
        <taxon>Hyphomicrobiales</taxon>
        <taxon>Devosiaceae</taxon>
        <taxon>Devosia</taxon>
    </lineage>
</organism>
<dbReference type="Proteomes" id="UP001156691">
    <property type="component" value="Unassembled WGS sequence"/>
</dbReference>
<accession>A0ABQ5W3V1</accession>
<reference evidence="3" key="1">
    <citation type="journal article" date="2019" name="Int. J. Syst. Evol. Microbiol.">
        <title>The Global Catalogue of Microorganisms (GCM) 10K type strain sequencing project: providing services to taxonomists for standard genome sequencing and annotation.</title>
        <authorList>
            <consortium name="The Broad Institute Genomics Platform"/>
            <consortium name="The Broad Institute Genome Sequencing Center for Infectious Disease"/>
            <person name="Wu L."/>
            <person name="Ma J."/>
        </authorList>
    </citation>
    <scope>NUCLEOTIDE SEQUENCE [LARGE SCALE GENOMIC DNA]</scope>
    <source>
        <strain evidence="3">NBRC 112416</strain>
    </source>
</reference>
<gene>
    <name evidence="2" type="ORF">GCM10010862_16200</name>
</gene>
<keyword evidence="3" id="KW-1185">Reference proteome</keyword>
<name>A0ABQ5W3V1_9HYPH</name>
<evidence type="ECO:0000313" key="3">
    <source>
        <dbReference type="Proteomes" id="UP001156691"/>
    </source>
</evidence>
<proteinExistence type="predicted"/>
<keyword evidence="1" id="KW-0732">Signal</keyword>